<proteinExistence type="predicted"/>
<evidence type="ECO:0000313" key="1">
    <source>
        <dbReference type="EMBL" id="OGZ79272.1"/>
    </source>
</evidence>
<dbReference type="STRING" id="1802223.A2358_03300"/>
<accession>A0A1G2IX45</accession>
<gene>
    <name evidence="1" type="ORF">A2358_03300</name>
</gene>
<dbReference type="AlphaFoldDB" id="A0A1G2IX45"/>
<organism evidence="1 2">
    <name type="scientific">Candidatus Staskawiczbacteria bacterium RIFOXYB1_FULL_37_44</name>
    <dbReference type="NCBI Taxonomy" id="1802223"/>
    <lineage>
        <taxon>Bacteria</taxon>
        <taxon>Candidatus Staskawicziibacteriota</taxon>
    </lineage>
</organism>
<name>A0A1G2IX45_9BACT</name>
<protein>
    <submittedName>
        <fullName evidence="1">Uncharacterized protein</fullName>
    </submittedName>
</protein>
<evidence type="ECO:0000313" key="2">
    <source>
        <dbReference type="Proteomes" id="UP000178650"/>
    </source>
</evidence>
<dbReference type="EMBL" id="MHPJ01000005">
    <property type="protein sequence ID" value="OGZ79272.1"/>
    <property type="molecule type" value="Genomic_DNA"/>
</dbReference>
<sequence length="60" mass="6992">MRKNIKKSVKEKFIKICKLCGIDFDVWASNMHIPQEKEERMRRAVMKKCLPCKCSAACST</sequence>
<comment type="caution">
    <text evidence="1">The sequence shown here is derived from an EMBL/GenBank/DDBJ whole genome shotgun (WGS) entry which is preliminary data.</text>
</comment>
<reference evidence="1 2" key="1">
    <citation type="journal article" date="2016" name="Nat. Commun.">
        <title>Thousands of microbial genomes shed light on interconnected biogeochemical processes in an aquifer system.</title>
        <authorList>
            <person name="Anantharaman K."/>
            <person name="Brown C.T."/>
            <person name="Hug L.A."/>
            <person name="Sharon I."/>
            <person name="Castelle C.J."/>
            <person name="Probst A.J."/>
            <person name="Thomas B.C."/>
            <person name="Singh A."/>
            <person name="Wilkins M.J."/>
            <person name="Karaoz U."/>
            <person name="Brodie E.L."/>
            <person name="Williams K.H."/>
            <person name="Hubbard S.S."/>
            <person name="Banfield J.F."/>
        </authorList>
    </citation>
    <scope>NUCLEOTIDE SEQUENCE [LARGE SCALE GENOMIC DNA]</scope>
</reference>
<dbReference type="Proteomes" id="UP000178650">
    <property type="component" value="Unassembled WGS sequence"/>
</dbReference>